<gene>
    <name evidence="1" type="ORF">BDV25DRAFT_71339</name>
</gene>
<accession>A0A5N6TGB0</accession>
<proteinExistence type="predicted"/>
<dbReference type="AlphaFoldDB" id="A0A5N6TGB0"/>
<reference evidence="1 2" key="1">
    <citation type="submission" date="2019-04" db="EMBL/GenBank/DDBJ databases">
        <title>Friends and foes A comparative genomics study of 23 Aspergillus species from section Flavi.</title>
        <authorList>
            <consortium name="DOE Joint Genome Institute"/>
            <person name="Kjaerbolling I."/>
            <person name="Vesth T."/>
            <person name="Frisvad J.C."/>
            <person name="Nybo J.L."/>
            <person name="Theobald S."/>
            <person name="Kildgaard S."/>
            <person name="Isbrandt T."/>
            <person name="Kuo A."/>
            <person name="Sato A."/>
            <person name="Lyhne E.K."/>
            <person name="Kogle M.E."/>
            <person name="Wiebenga A."/>
            <person name="Kun R.S."/>
            <person name="Lubbers R.J."/>
            <person name="Makela M.R."/>
            <person name="Barry K."/>
            <person name="Chovatia M."/>
            <person name="Clum A."/>
            <person name="Daum C."/>
            <person name="Haridas S."/>
            <person name="He G."/>
            <person name="LaButti K."/>
            <person name="Lipzen A."/>
            <person name="Mondo S."/>
            <person name="Riley R."/>
            <person name="Salamov A."/>
            <person name="Simmons B.A."/>
            <person name="Magnuson J.K."/>
            <person name="Henrissat B."/>
            <person name="Mortensen U.H."/>
            <person name="Larsen T.O."/>
            <person name="Devries R.P."/>
            <person name="Grigoriev I.V."/>
            <person name="Machida M."/>
            <person name="Baker S.E."/>
            <person name="Andersen M.R."/>
        </authorList>
    </citation>
    <scope>NUCLEOTIDE SEQUENCE [LARGE SCALE GENOMIC DNA]</scope>
    <source>
        <strain evidence="1 2">IBT 18842</strain>
    </source>
</reference>
<organism evidence="1 2">
    <name type="scientific">Aspergillus avenaceus</name>
    <dbReference type="NCBI Taxonomy" id="36643"/>
    <lineage>
        <taxon>Eukaryota</taxon>
        <taxon>Fungi</taxon>
        <taxon>Dikarya</taxon>
        <taxon>Ascomycota</taxon>
        <taxon>Pezizomycotina</taxon>
        <taxon>Eurotiomycetes</taxon>
        <taxon>Eurotiomycetidae</taxon>
        <taxon>Eurotiales</taxon>
        <taxon>Aspergillaceae</taxon>
        <taxon>Aspergillus</taxon>
        <taxon>Aspergillus subgen. Circumdati</taxon>
    </lineage>
</organism>
<evidence type="ECO:0000313" key="2">
    <source>
        <dbReference type="Proteomes" id="UP000325780"/>
    </source>
</evidence>
<sequence length="59" mass="7005">MICWSSLKYLFLIVISKILTCGYRRCFVHVEILFIITYSYLVDFVSRYDRATYLILGNA</sequence>
<dbReference type="EMBL" id="ML742348">
    <property type="protein sequence ID" value="KAE8145418.1"/>
    <property type="molecule type" value="Genomic_DNA"/>
</dbReference>
<evidence type="ECO:0000313" key="1">
    <source>
        <dbReference type="EMBL" id="KAE8145418.1"/>
    </source>
</evidence>
<name>A0A5N6TGB0_ASPAV</name>
<protein>
    <submittedName>
        <fullName evidence="1">Uncharacterized protein</fullName>
    </submittedName>
</protein>
<keyword evidence="2" id="KW-1185">Reference proteome</keyword>
<dbReference type="Proteomes" id="UP000325780">
    <property type="component" value="Unassembled WGS sequence"/>
</dbReference>